<evidence type="ECO:0000259" key="4">
    <source>
        <dbReference type="PROSITE" id="PS51715"/>
    </source>
</evidence>
<organism evidence="6 8">
    <name type="scientific">Rotaria magnacalcarata</name>
    <dbReference type="NCBI Taxonomy" id="392030"/>
    <lineage>
        <taxon>Eukaryota</taxon>
        <taxon>Metazoa</taxon>
        <taxon>Spiralia</taxon>
        <taxon>Gnathifera</taxon>
        <taxon>Rotifera</taxon>
        <taxon>Eurotatoria</taxon>
        <taxon>Bdelloidea</taxon>
        <taxon>Philodinida</taxon>
        <taxon>Philodinidae</taxon>
        <taxon>Rotaria</taxon>
    </lineage>
</organism>
<proteinExistence type="inferred from homology"/>
<comment type="similarity">
    <text evidence="3">Belongs to the TRAFAC class dynamin-like GTPase superfamily. GB1/RHD3 GTPase family.</text>
</comment>
<dbReference type="EMBL" id="CAJOBH010000535">
    <property type="protein sequence ID" value="CAF3799510.1"/>
    <property type="molecule type" value="Genomic_DNA"/>
</dbReference>
<dbReference type="InterPro" id="IPR030386">
    <property type="entry name" value="G_GB1_RHD3_dom"/>
</dbReference>
<dbReference type="SUPFAM" id="SSF52540">
    <property type="entry name" value="P-loop containing nucleoside triphosphate hydrolases"/>
    <property type="match status" value="2"/>
</dbReference>
<evidence type="ECO:0000256" key="3">
    <source>
        <dbReference type="PROSITE-ProRule" id="PRU01052"/>
    </source>
</evidence>
<name>A0A815SQJ1_9BILA</name>
<feature type="domain" description="GB1/RHD3-type G" evidence="4">
    <location>
        <begin position="698"/>
        <end position="750"/>
    </location>
</feature>
<dbReference type="Proteomes" id="UP000681967">
    <property type="component" value="Unassembled WGS sequence"/>
</dbReference>
<dbReference type="InterPro" id="IPR027417">
    <property type="entry name" value="P-loop_NTPase"/>
</dbReference>
<dbReference type="PANTHER" id="PTHR22796:SF1">
    <property type="entry name" value="VWFA DOMAIN-CONTAINING PROTEIN"/>
    <property type="match status" value="1"/>
</dbReference>
<evidence type="ECO:0000256" key="1">
    <source>
        <dbReference type="ARBA" id="ARBA00022741"/>
    </source>
</evidence>
<sequence>MSASTTSLQDVVLNETPDLTTTTTSEQFIVQLIDLLELDGGSCDARNIALDLIAKGRQRLEHYHDDIITDTYDTLMKNDHSELLTLLGKAIRHEWTTKEPVWLDSFLNEQQSKLPELYERILRLVAERGCAYLRECVPLALAIQFQYQLSEDKDFQTDGRFDQIWQKATERGRKGCLDVHPLERDDEPLLLALKEFYRDQVVKRLKLAGVSDTKQTVFDLAVDLVALNGWDDCLTPMMYLLKRELNLLDFIKLIKQGLITHRDIPRPSQRMLVDILLKNAEDFLAQTLVKLLSKRNVVPLFEVQGESQEFRPHIIHVWDYDKPTILSFGIGPCAGKSSLLNSMFLSNFEQTVSSSYFQRTIDVDFGYNFIPQRPINIADVHGQMSLYLLDKVSRLFEGFIIHVNTTFLFDNLPLVEQFLTCLPKHAYRYLLIRDSTLDEDNTSLAKLPVDNMLFLPQISDKSTDESQVSLKVLLEIILRKANLSARKLPRSIVETEFRKFLLPQHLNALSEEEVLVRFIQPILINGDRKHFPLYNDFVAMCKKRDELSRIDFYGSQDNEAMFIAQADLYELEVKLKPVSGQLKPCGDAFTTFRNLLVQPSKFVNLNIIASALKKELDKKLTASDKAIDLPYEKRLSMEVHWRNAIVCYDHLSSDHEKQELVRHYQDVISTGTPFEIIDGDNFYYPSKFLEKVMAPMQGVKFFIISIIGPQNSGKSTLLNYMFGTLFDVRDGRCTRGELRFFIQFYSTKEI</sequence>
<evidence type="ECO:0000313" key="7">
    <source>
        <dbReference type="EMBL" id="CAF3799510.1"/>
    </source>
</evidence>
<dbReference type="EMBL" id="CAJNOV010012646">
    <property type="protein sequence ID" value="CAF1493164.1"/>
    <property type="molecule type" value="Genomic_DNA"/>
</dbReference>
<evidence type="ECO:0000313" key="8">
    <source>
        <dbReference type="Proteomes" id="UP000663855"/>
    </source>
</evidence>
<evidence type="ECO:0000259" key="5">
    <source>
        <dbReference type="PROSITE" id="PS51717"/>
    </source>
</evidence>
<protein>
    <submittedName>
        <fullName evidence="6">Uncharacterized protein</fullName>
    </submittedName>
</protein>
<comment type="caution">
    <text evidence="6">The sequence shown here is derived from an EMBL/GenBank/DDBJ whole genome shotgun (WGS) entry which is preliminary data.</text>
</comment>
<evidence type="ECO:0000256" key="2">
    <source>
        <dbReference type="ARBA" id="ARBA00023134"/>
    </source>
</evidence>
<dbReference type="PROSITE" id="PS51715">
    <property type="entry name" value="G_GB1_RHD3"/>
    <property type="match status" value="1"/>
</dbReference>
<evidence type="ECO:0000313" key="6">
    <source>
        <dbReference type="EMBL" id="CAF1493164.1"/>
    </source>
</evidence>
<keyword evidence="2" id="KW-0342">GTP-binding</keyword>
<dbReference type="PANTHER" id="PTHR22796">
    <property type="entry name" value="URG4-RELATED"/>
    <property type="match status" value="1"/>
</dbReference>
<reference evidence="6" key="1">
    <citation type="submission" date="2021-02" db="EMBL/GenBank/DDBJ databases">
        <authorList>
            <person name="Nowell W R."/>
        </authorList>
    </citation>
    <scope>NUCLEOTIDE SEQUENCE</scope>
</reference>
<keyword evidence="1" id="KW-0547">Nucleotide-binding</keyword>
<gene>
    <name evidence="7" type="ORF">BYL167_LOCUS2914</name>
    <name evidence="6" type="ORF">CJN711_LOCUS26824</name>
</gene>
<dbReference type="Proteomes" id="UP000663855">
    <property type="component" value="Unassembled WGS sequence"/>
</dbReference>
<dbReference type="Gene3D" id="3.40.50.300">
    <property type="entry name" value="P-loop containing nucleotide triphosphate hydrolases"/>
    <property type="match status" value="1"/>
</dbReference>
<dbReference type="PROSITE" id="PS51717">
    <property type="entry name" value="G_VLIG"/>
    <property type="match status" value="1"/>
</dbReference>
<dbReference type="Pfam" id="PF25683">
    <property type="entry name" value="URGCP_GTPase"/>
    <property type="match status" value="1"/>
</dbReference>
<dbReference type="GO" id="GO:0005525">
    <property type="term" value="F:GTP binding"/>
    <property type="evidence" value="ECO:0007669"/>
    <property type="project" value="UniProtKB-KW"/>
</dbReference>
<feature type="domain" description="VLIG-type G" evidence="5">
    <location>
        <begin position="698"/>
        <end position="750"/>
    </location>
</feature>
<accession>A0A815SQJ1</accession>
<dbReference type="InterPro" id="IPR030383">
    <property type="entry name" value="G_VLIG_dom"/>
</dbReference>
<dbReference type="AlphaFoldDB" id="A0A815SQJ1"/>